<keyword evidence="3" id="KW-0547">Nucleotide-binding</keyword>
<evidence type="ECO:0000256" key="3">
    <source>
        <dbReference type="ARBA" id="ARBA00022741"/>
    </source>
</evidence>
<dbReference type="Pfam" id="PF00501">
    <property type="entry name" value="AMP-binding"/>
    <property type="match status" value="1"/>
</dbReference>
<evidence type="ECO:0000313" key="11">
    <source>
        <dbReference type="Proteomes" id="UP001149303"/>
    </source>
</evidence>
<evidence type="ECO:0000256" key="6">
    <source>
        <dbReference type="NCBIfam" id="TIGR02188"/>
    </source>
</evidence>
<feature type="domain" description="AMP-dependent synthetase/ligase" evidence="7">
    <location>
        <begin position="74"/>
        <end position="462"/>
    </location>
</feature>
<dbReference type="EC" id="6.2.1.1" evidence="6"/>
<reference evidence="10" key="1">
    <citation type="submission" date="2021-09" db="EMBL/GenBank/DDBJ databases">
        <authorList>
            <person name="Smyrli M."/>
        </authorList>
    </citation>
    <scope>NUCLEOTIDE SEQUENCE</scope>
    <source>
        <strain evidence="10">LAR25</strain>
    </source>
</reference>
<dbReference type="NCBIfam" id="TIGR02188">
    <property type="entry name" value="Ac_CoA_lig_AcsA"/>
    <property type="match status" value="1"/>
</dbReference>
<evidence type="ECO:0000256" key="4">
    <source>
        <dbReference type="ARBA" id="ARBA00022840"/>
    </source>
</evidence>
<dbReference type="CDD" id="cd05966">
    <property type="entry name" value="ACS"/>
    <property type="match status" value="1"/>
</dbReference>
<keyword evidence="4" id="KW-0067">ATP-binding</keyword>
<evidence type="ECO:0000259" key="9">
    <source>
        <dbReference type="Pfam" id="PF16177"/>
    </source>
</evidence>
<proteinExistence type="inferred from homology"/>
<evidence type="ECO:0000313" key="10">
    <source>
        <dbReference type="EMBL" id="MDE1206908.1"/>
    </source>
</evidence>
<organism evidence="10 11">
    <name type="scientific">Tenacibaculum larymnensis</name>
    <dbReference type="NCBI Taxonomy" id="2878201"/>
    <lineage>
        <taxon>Bacteria</taxon>
        <taxon>Pseudomonadati</taxon>
        <taxon>Bacteroidota</taxon>
        <taxon>Flavobacteriia</taxon>
        <taxon>Flavobacteriales</taxon>
        <taxon>Flavobacteriaceae</taxon>
        <taxon>Tenacibaculum</taxon>
    </lineage>
</organism>
<dbReference type="FunFam" id="3.40.50.12780:FF:000001">
    <property type="entry name" value="Acetyl-coenzyme A synthetase"/>
    <property type="match status" value="1"/>
</dbReference>
<dbReference type="GO" id="GO:0003987">
    <property type="term" value="F:acetate-CoA ligase activity"/>
    <property type="evidence" value="ECO:0007669"/>
    <property type="project" value="UniProtKB-UniRule"/>
</dbReference>
<feature type="domain" description="Acetyl-coenzyme A synthetase N-terminal" evidence="9">
    <location>
        <begin position="12"/>
        <end position="68"/>
    </location>
</feature>
<evidence type="ECO:0000256" key="2">
    <source>
        <dbReference type="ARBA" id="ARBA00022598"/>
    </source>
</evidence>
<dbReference type="Gene3D" id="3.40.50.12780">
    <property type="entry name" value="N-terminal domain of ligase-like"/>
    <property type="match status" value="1"/>
</dbReference>
<evidence type="ECO:0000256" key="1">
    <source>
        <dbReference type="ARBA" id="ARBA00006432"/>
    </source>
</evidence>
<comment type="similarity">
    <text evidence="1">Belongs to the ATP-dependent AMP-binding enzyme family.</text>
</comment>
<dbReference type="InterPro" id="IPR045851">
    <property type="entry name" value="AMP-bd_C_sf"/>
</dbReference>
<keyword evidence="11" id="KW-1185">Reference proteome</keyword>
<dbReference type="Gene3D" id="3.30.300.30">
    <property type="match status" value="1"/>
</dbReference>
<dbReference type="InterPro" id="IPR000873">
    <property type="entry name" value="AMP-dep_synth/lig_dom"/>
</dbReference>
<dbReference type="InterPro" id="IPR025110">
    <property type="entry name" value="AMP-bd_C"/>
</dbReference>
<sequence length="635" mass="72163">MSNYHVKNLEEYFQVYRKSVRNPELFWEEIAEEHFVWRKKWDTVLDYDFEKTEFKWFEGAKLNITENCIDRHLHIRGDKTAILFEPNNPNEEAEHISYKELHKRVCKFANVLKDHGIKKGDRVCIYLPMIPELAISVLACARIGAVHSVVFAGFSSTALATRINDCEAKMVITSDGSYRGAKTIDLKSIVDEALENCPTIENVLVAKRINSDIQLKEGRDKWLEPLLEEAYQDCVPEIMDAEDPLFILYTSGSTGSPKGMLHTTAGYMVYTAYTFKNVFNYKENDVYWCTADIGWITGHSYIVYGPLANGATTVMFEGVPSYPDFGRFWEIVEKHNINQFYTAPTAIRALAKENLDFVDSHDLSSIKVLGTVGEPINEEAWHWYNDNVGKKKSPIVDTWWQTETGGIMISPLPYITPTKPTYATLPLPGIQIALMDENGKEVKGNQVDGRLCIKYPWPSMARTIWGNHQRYKETYFSAFDDMYFTGDGALRDEVGYYRITGRVDDVIIVSGHNLGTAPIEDAVNEHPAVAESAIVGFPHDVKGNALYGYVILKETGETRNQDNLYKEINQIITEHIGPIAKLDKIQFTEGLPKTRSGKIMRRILRKIAHNELDNLGDVSTLLNPEVVQSIIDNRL</sequence>
<gene>
    <name evidence="10" type="primary">acs</name>
    <name evidence="10" type="ORF">LCI24_08865</name>
</gene>
<dbReference type="InterPro" id="IPR011904">
    <property type="entry name" value="Ac_CoA_lig"/>
</dbReference>
<dbReference type="Pfam" id="PF16177">
    <property type="entry name" value="ACAS_N"/>
    <property type="match status" value="1"/>
</dbReference>
<protein>
    <recommendedName>
        <fullName evidence="6">Acetate--CoA ligase</fullName>
        <ecNumber evidence="6">6.2.1.1</ecNumber>
    </recommendedName>
</protein>
<name>A0A9X4EMW9_9FLAO</name>
<dbReference type="PANTHER" id="PTHR24095">
    <property type="entry name" value="ACETYL-COENZYME A SYNTHETASE"/>
    <property type="match status" value="1"/>
</dbReference>
<dbReference type="RefSeq" id="WP_274640057.1">
    <property type="nucleotide sequence ID" value="NZ_JAIWJY010000005.1"/>
</dbReference>
<dbReference type="PANTHER" id="PTHR24095:SF14">
    <property type="entry name" value="ACETYL-COENZYME A SYNTHETASE 1"/>
    <property type="match status" value="1"/>
</dbReference>
<dbReference type="GO" id="GO:0019427">
    <property type="term" value="P:acetyl-CoA biosynthetic process from acetate"/>
    <property type="evidence" value="ECO:0007669"/>
    <property type="project" value="UniProtKB-UniRule"/>
</dbReference>
<dbReference type="PROSITE" id="PS00455">
    <property type="entry name" value="AMP_BINDING"/>
    <property type="match status" value="1"/>
</dbReference>
<accession>A0A9X4EMW9</accession>
<dbReference type="EMBL" id="JAIWJY010000005">
    <property type="protein sequence ID" value="MDE1206908.1"/>
    <property type="molecule type" value="Genomic_DNA"/>
</dbReference>
<dbReference type="Proteomes" id="UP001149303">
    <property type="component" value="Unassembled WGS sequence"/>
</dbReference>
<keyword evidence="5" id="KW-0007">Acetylation</keyword>
<dbReference type="InterPro" id="IPR032387">
    <property type="entry name" value="ACAS_N"/>
</dbReference>
<dbReference type="GO" id="GO:0005524">
    <property type="term" value="F:ATP binding"/>
    <property type="evidence" value="ECO:0007669"/>
    <property type="project" value="UniProtKB-KW"/>
</dbReference>
<dbReference type="AlphaFoldDB" id="A0A9X4EMW9"/>
<dbReference type="InterPro" id="IPR020845">
    <property type="entry name" value="AMP-binding_CS"/>
</dbReference>
<dbReference type="InterPro" id="IPR042099">
    <property type="entry name" value="ANL_N_sf"/>
</dbReference>
<dbReference type="GO" id="GO:0016208">
    <property type="term" value="F:AMP binding"/>
    <property type="evidence" value="ECO:0007669"/>
    <property type="project" value="InterPro"/>
</dbReference>
<evidence type="ECO:0000259" key="7">
    <source>
        <dbReference type="Pfam" id="PF00501"/>
    </source>
</evidence>
<dbReference type="SUPFAM" id="SSF56801">
    <property type="entry name" value="Acetyl-CoA synthetase-like"/>
    <property type="match status" value="1"/>
</dbReference>
<dbReference type="NCBIfam" id="NF001208">
    <property type="entry name" value="PRK00174.1"/>
    <property type="match status" value="1"/>
</dbReference>
<keyword evidence="2 10" id="KW-0436">Ligase</keyword>
<evidence type="ECO:0000256" key="5">
    <source>
        <dbReference type="ARBA" id="ARBA00022990"/>
    </source>
</evidence>
<dbReference type="Pfam" id="PF13193">
    <property type="entry name" value="AMP-binding_C"/>
    <property type="match status" value="1"/>
</dbReference>
<evidence type="ECO:0000259" key="8">
    <source>
        <dbReference type="Pfam" id="PF13193"/>
    </source>
</evidence>
<feature type="domain" description="AMP-binding enzyme C-terminal" evidence="8">
    <location>
        <begin position="519"/>
        <end position="598"/>
    </location>
</feature>
<comment type="caution">
    <text evidence="10">The sequence shown here is derived from an EMBL/GenBank/DDBJ whole genome shotgun (WGS) entry which is preliminary data.</text>
</comment>